<dbReference type="EMBL" id="JPGG01000016">
    <property type="protein sequence ID" value="KGC13718.1"/>
    <property type="molecule type" value="Genomic_DNA"/>
</dbReference>
<organism evidence="1 2">
    <name type="scientific">Burkholderia gladioli</name>
    <name type="common">Pseudomonas marginata</name>
    <name type="synonym">Phytomonas marginata</name>
    <dbReference type="NCBI Taxonomy" id="28095"/>
    <lineage>
        <taxon>Bacteria</taxon>
        <taxon>Pseudomonadati</taxon>
        <taxon>Pseudomonadota</taxon>
        <taxon>Betaproteobacteria</taxon>
        <taxon>Burkholderiales</taxon>
        <taxon>Burkholderiaceae</taxon>
        <taxon>Burkholderia</taxon>
    </lineage>
</organism>
<comment type="caution">
    <text evidence="1">The sequence shown here is derived from an EMBL/GenBank/DDBJ whole genome shotgun (WGS) entry which is preliminary data.</text>
</comment>
<dbReference type="Proteomes" id="UP000029590">
    <property type="component" value="Unassembled WGS sequence"/>
</dbReference>
<dbReference type="Gene3D" id="3.40.50.10400">
    <property type="entry name" value="Hypothetical protein PA1492"/>
    <property type="match status" value="1"/>
</dbReference>
<name>A0AAW3F012_BURGA</name>
<evidence type="ECO:0008006" key="3">
    <source>
        <dbReference type="Google" id="ProtNLM"/>
    </source>
</evidence>
<protein>
    <recommendedName>
        <fullName evidence="3">Nucleoside 2-deoxyribosyltransferase</fullName>
    </recommendedName>
</protein>
<dbReference type="InterPro" id="IPR025518">
    <property type="entry name" value="DUF4406"/>
</dbReference>
<dbReference type="SUPFAM" id="SSF52309">
    <property type="entry name" value="N-(deoxy)ribosyltransferase-like"/>
    <property type="match status" value="1"/>
</dbReference>
<dbReference type="AlphaFoldDB" id="A0AAW3F012"/>
<dbReference type="RefSeq" id="WP_080752254.1">
    <property type="nucleotide sequence ID" value="NZ_CADFAS010000012.1"/>
</dbReference>
<evidence type="ECO:0000313" key="1">
    <source>
        <dbReference type="EMBL" id="KGC13718.1"/>
    </source>
</evidence>
<sequence length="140" mass="15733">MMSLYVSGPMTGRPNMNFEAFNDLTCRLRWLGYTVTNPVEINPDPSADWLDCIAADIAAMRYVDGIVQMPGWETSFGAWIEYLVALKYGLDVYCVADSRIGYIKKTASHPLSIWSSISYAGALLALRCFKTKRAKYREAV</sequence>
<accession>A0AAW3F012</accession>
<reference evidence="1 2" key="1">
    <citation type="submission" date="2014-04" db="EMBL/GenBank/DDBJ databases">
        <authorList>
            <person name="Bishop-Lilly K.A."/>
            <person name="Broomall S.M."/>
            <person name="Chain P.S."/>
            <person name="Chertkov O."/>
            <person name="Coyne S.R."/>
            <person name="Daligault H.E."/>
            <person name="Davenport K.W."/>
            <person name="Erkkila T."/>
            <person name="Frey K.G."/>
            <person name="Gibbons H.S."/>
            <person name="Gu W."/>
            <person name="Jaissle J."/>
            <person name="Johnson S.L."/>
            <person name="Koroleva G.I."/>
            <person name="Ladner J.T."/>
            <person name="Lo C.-C."/>
            <person name="Minogue T.D."/>
            <person name="Munk C."/>
            <person name="Palacios G.F."/>
            <person name="Redden C.L."/>
            <person name="Rosenzweig C.N."/>
            <person name="Scholz M.B."/>
            <person name="Teshima H."/>
            <person name="Xu Y."/>
        </authorList>
    </citation>
    <scope>NUCLEOTIDE SEQUENCE [LARGE SCALE GENOMIC DNA]</scope>
    <source>
        <strain evidence="2">gladioli</strain>
    </source>
</reference>
<gene>
    <name evidence="1" type="ORF">DM48_339</name>
</gene>
<evidence type="ECO:0000313" key="2">
    <source>
        <dbReference type="Proteomes" id="UP000029590"/>
    </source>
</evidence>
<proteinExistence type="predicted"/>
<dbReference type="Pfam" id="PF14359">
    <property type="entry name" value="DUF4406"/>
    <property type="match status" value="1"/>
</dbReference>